<evidence type="ECO:0000313" key="2">
    <source>
        <dbReference type="Proteomes" id="UP000316213"/>
    </source>
</evidence>
<dbReference type="Pfam" id="PF07963">
    <property type="entry name" value="N_methyl"/>
    <property type="match status" value="1"/>
</dbReference>
<dbReference type="Gene3D" id="3.30.700.10">
    <property type="entry name" value="Glycoprotein, Type 4 Pilin"/>
    <property type="match status" value="1"/>
</dbReference>
<proteinExistence type="predicted"/>
<dbReference type="SUPFAM" id="SSF54523">
    <property type="entry name" value="Pili subunits"/>
    <property type="match status" value="1"/>
</dbReference>
<comment type="caution">
    <text evidence="1">The sequence shown here is derived from an EMBL/GenBank/DDBJ whole genome shotgun (WGS) entry which is preliminary data.</text>
</comment>
<reference evidence="1 2" key="1">
    <citation type="submission" date="2019-02" db="EMBL/GenBank/DDBJ databases">
        <title>Deep-cultivation of Planctomycetes and their phenomic and genomic characterization uncovers novel biology.</title>
        <authorList>
            <person name="Wiegand S."/>
            <person name="Jogler M."/>
            <person name="Boedeker C."/>
            <person name="Pinto D."/>
            <person name="Vollmers J."/>
            <person name="Rivas-Marin E."/>
            <person name="Kohn T."/>
            <person name="Peeters S.H."/>
            <person name="Heuer A."/>
            <person name="Rast P."/>
            <person name="Oberbeckmann S."/>
            <person name="Bunk B."/>
            <person name="Jeske O."/>
            <person name="Meyerdierks A."/>
            <person name="Storesund J.E."/>
            <person name="Kallscheuer N."/>
            <person name="Luecker S."/>
            <person name="Lage O.M."/>
            <person name="Pohl T."/>
            <person name="Merkel B.J."/>
            <person name="Hornburger P."/>
            <person name="Mueller R.-W."/>
            <person name="Bruemmer F."/>
            <person name="Labrenz M."/>
            <person name="Spormann A.M."/>
            <person name="Op Den Camp H."/>
            <person name="Overmann J."/>
            <person name="Amann R."/>
            <person name="Jetten M.S.M."/>
            <person name="Mascher T."/>
            <person name="Medema M.H."/>
            <person name="Devos D.P."/>
            <person name="Kaster A.-K."/>
            <person name="Ovreas L."/>
            <person name="Rohde M."/>
            <person name="Galperin M.Y."/>
            <person name="Jogler C."/>
        </authorList>
    </citation>
    <scope>NUCLEOTIDE SEQUENCE [LARGE SCALE GENOMIC DNA]</scope>
    <source>
        <strain evidence="1 2">Pla100</strain>
    </source>
</reference>
<dbReference type="InterPro" id="IPR012902">
    <property type="entry name" value="N_methyl_site"/>
</dbReference>
<gene>
    <name evidence="1" type="ORF">Pla100_38260</name>
</gene>
<keyword evidence="2" id="KW-1185">Reference proteome</keyword>
<dbReference type="Proteomes" id="UP000316213">
    <property type="component" value="Unassembled WGS sequence"/>
</dbReference>
<organism evidence="1 2">
    <name type="scientific">Neorhodopirellula pilleata</name>
    <dbReference type="NCBI Taxonomy" id="2714738"/>
    <lineage>
        <taxon>Bacteria</taxon>
        <taxon>Pseudomonadati</taxon>
        <taxon>Planctomycetota</taxon>
        <taxon>Planctomycetia</taxon>
        <taxon>Pirellulales</taxon>
        <taxon>Pirellulaceae</taxon>
        <taxon>Neorhodopirellula</taxon>
    </lineage>
</organism>
<evidence type="ECO:0008006" key="3">
    <source>
        <dbReference type="Google" id="ProtNLM"/>
    </source>
</evidence>
<name>A0A5C6A477_9BACT</name>
<dbReference type="AlphaFoldDB" id="A0A5C6A477"/>
<evidence type="ECO:0000313" key="1">
    <source>
        <dbReference type="EMBL" id="TWT94216.1"/>
    </source>
</evidence>
<dbReference type="InterPro" id="IPR045584">
    <property type="entry name" value="Pilin-like"/>
</dbReference>
<dbReference type="EMBL" id="SJPM01000008">
    <property type="protein sequence ID" value="TWT94216.1"/>
    <property type="molecule type" value="Genomic_DNA"/>
</dbReference>
<accession>A0A5C6A477</accession>
<dbReference type="RefSeq" id="WP_197168059.1">
    <property type="nucleotide sequence ID" value="NZ_SJPM01000008.1"/>
</dbReference>
<sequence length="158" mass="17932">MKRYAAFTLFELLLVLAILSTLVGTAMPTLQGWMTRARTDRDAGTLVWLVSEAQRRSSRDGREWSIRFQPRPCALRLETDSSIQVHRNANVQRPMIHTLDARTHVEFRHIHSGQIVDRLVVSPGGVLSAIRVTVQYGDGLADHFEADRLTNRLVQSKE</sequence>
<protein>
    <recommendedName>
        <fullName evidence="3">General secretion pathway GspH domain-containing protein</fullName>
    </recommendedName>
</protein>